<sequence>MIIEHEPISNNNQPISEETSKQDSLEGRRRWGFVALVAGPVITLALLTGACNDGGLGPHNVPFVNVDWIEDTNGNGSLIDEVRQEKGIEWLPGLDMDGQREDKDGKQDPEGHFMISKKDVALVENSVCTWPVDPKYDIDGNGHVTVEDVAIVEKHVGEEVSEDPKPNMRLDKLWLRNGISFEPTGRDPICEKDLQVP</sequence>
<dbReference type="EMBL" id="MFBS01000034">
    <property type="protein sequence ID" value="OGE08642.1"/>
    <property type="molecule type" value="Genomic_DNA"/>
</dbReference>
<accession>A0A1F5HWT4</accession>
<reference evidence="2 3" key="1">
    <citation type="journal article" date="2016" name="Nat. Commun.">
        <title>Thousands of microbial genomes shed light on interconnected biogeochemical processes in an aquifer system.</title>
        <authorList>
            <person name="Anantharaman K."/>
            <person name="Brown C.T."/>
            <person name="Hug L.A."/>
            <person name="Sharon I."/>
            <person name="Castelle C.J."/>
            <person name="Probst A.J."/>
            <person name="Thomas B.C."/>
            <person name="Singh A."/>
            <person name="Wilkins M.J."/>
            <person name="Karaoz U."/>
            <person name="Brodie E.L."/>
            <person name="Williams K.H."/>
            <person name="Hubbard S.S."/>
            <person name="Banfield J.F."/>
        </authorList>
    </citation>
    <scope>NUCLEOTIDE SEQUENCE [LARGE SCALE GENOMIC DNA]</scope>
</reference>
<feature type="region of interest" description="Disordered" evidence="1">
    <location>
        <begin position="1"/>
        <end position="24"/>
    </location>
</feature>
<gene>
    <name evidence="2" type="ORF">A3A60_00645</name>
</gene>
<comment type="caution">
    <text evidence="2">The sequence shown here is derived from an EMBL/GenBank/DDBJ whole genome shotgun (WGS) entry which is preliminary data.</text>
</comment>
<feature type="compositionally biased region" description="Polar residues" evidence="1">
    <location>
        <begin position="8"/>
        <end position="17"/>
    </location>
</feature>
<proteinExistence type="predicted"/>
<evidence type="ECO:0008006" key="4">
    <source>
        <dbReference type="Google" id="ProtNLM"/>
    </source>
</evidence>
<dbReference type="Proteomes" id="UP000179227">
    <property type="component" value="Unassembled WGS sequence"/>
</dbReference>
<dbReference type="STRING" id="1797729.A3A60_00645"/>
<dbReference type="PROSITE" id="PS00018">
    <property type="entry name" value="EF_HAND_1"/>
    <property type="match status" value="1"/>
</dbReference>
<dbReference type="AlphaFoldDB" id="A0A1F5HWT4"/>
<name>A0A1F5HWT4_9BACT</name>
<evidence type="ECO:0000313" key="2">
    <source>
        <dbReference type="EMBL" id="OGE08642.1"/>
    </source>
</evidence>
<dbReference type="InterPro" id="IPR018247">
    <property type="entry name" value="EF_Hand_1_Ca_BS"/>
</dbReference>
<organism evidence="2 3">
    <name type="scientific">Candidatus Curtissbacteria bacterium RIFCSPLOWO2_01_FULL_42_26</name>
    <dbReference type="NCBI Taxonomy" id="1797729"/>
    <lineage>
        <taxon>Bacteria</taxon>
        <taxon>Candidatus Curtissiibacteriota</taxon>
    </lineage>
</organism>
<protein>
    <recommendedName>
        <fullName evidence="4">Dockerin domain-containing protein</fullName>
    </recommendedName>
</protein>
<evidence type="ECO:0000313" key="3">
    <source>
        <dbReference type="Proteomes" id="UP000179227"/>
    </source>
</evidence>
<evidence type="ECO:0000256" key="1">
    <source>
        <dbReference type="SAM" id="MobiDB-lite"/>
    </source>
</evidence>